<comment type="caution">
    <text evidence="5">The sequence shown here is derived from an EMBL/GenBank/DDBJ whole genome shotgun (WGS) entry which is preliminary data.</text>
</comment>
<name>A0A443NUM1_9MAGN</name>
<evidence type="ECO:0000313" key="6">
    <source>
        <dbReference type="Proteomes" id="UP000283530"/>
    </source>
</evidence>
<keyword evidence="6" id="KW-1185">Reference proteome</keyword>
<protein>
    <submittedName>
        <fullName evidence="5">Late embryogenesis abundant protein D-34-like protein</fullName>
    </submittedName>
</protein>
<feature type="domain" description="SMP" evidence="4">
    <location>
        <begin position="19"/>
        <end position="74"/>
    </location>
</feature>
<dbReference type="PANTHER" id="PTHR31174:SF7">
    <property type="entry name" value="LATE EMBRYOGENESIS ABUNDANT PROTEIN 31-RELATED"/>
    <property type="match status" value="1"/>
</dbReference>
<accession>A0A443NUM1</accession>
<evidence type="ECO:0000256" key="1">
    <source>
        <dbReference type="ARBA" id="ARBA00010733"/>
    </source>
</evidence>
<comment type="similarity">
    <text evidence="1">Belongs to the LEA type SMP family.</text>
</comment>
<dbReference type="Pfam" id="PF04927">
    <property type="entry name" value="SMP"/>
    <property type="match status" value="3"/>
</dbReference>
<dbReference type="PANTHER" id="PTHR31174">
    <property type="entry name" value="SEED MATURATION FAMILY PROTEIN"/>
    <property type="match status" value="1"/>
</dbReference>
<gene>
    <name evidence="5" type="ORF">CKAN_01090500</name>
</gene>
<feature type="region of interest" description="Disordered" evidence="3">
    <location>
        <begin position="120"/>
        <end position="162"/>
    </location>
</feature>
<proteinExistence type="inferred from homology"/>
<dbReference type="InterPro" id="IPR007011">
    <property type="entry name" value="LEA_SMP_dom"/>
</dbReference>
<evidence type="ECO:0000256" key="2">
    <source>
        <dbReference type="ARBA" id="ARBA00022737"/>
    </source>
</evidence>
<dbReference type="OrthoDB" id="2014755at2759"/>
<dbReference type="Proteomes" id="UP000283530">
    <property type="component" value="Unassembled WGS sequence"/>
</dbReference>
<reference evidence="5 6" key="1">
    <citation type="journal article" date="2019" name="Nat. Plants">
        <title>Stout camphor tree genome fills gaps in understanding of flowering plant genome evolution.</title>
        <authorList>
            <person name="Chaw S.M."/>
            <person name="Liu Y.C."/>
            <person name="Wu Y.W."/>
            <person name="Wang H.Y."/>
            <person name="Lin C.I."/>
            <person name="Wu C.S."/>
            <person name="Ke H.M."/>
            <person name="Chang L.Y."/>
            <person name="Hsu C.Y."/>
            <person name="Yang H.T."/>
            <person name="Sudianto E."/>
            <person name="Hsu M.H."/>
            <person name="Wu K.P."/>
            <person name="Wang L.N."/>
            <person name="Leebens-Mack J.H."/>
            <person name="Tsai I.J."/>
        </authorList>
    </citation>
    <scope>NUCLEOTIDE SEQUENCE [LARGE SCALE GENOMIC DNA]</scope>
    <source>
        <strain evidence="6">cv. Chaw 1501</strain>
        <tissue evidence="5">Young leaves</tissue>
    </source>
</reference>
<dbReference type="AlphaFoldDB" id="A0A443NUM1"/>
<feature type="domain" description="SMP" evidence="4">
    <location>
        <begin position="187"/>
        <end position="244"/>
    </location>
</feature>
<evidence type="ECO:0000259" key="4">
    <source>
        <dbReference type="Pfam" id="PF04927"/>
    </source>
</evidence>
<sequence>MSQGQPRRTRSEEAQTEAIKYGDVFTVSGDLSGEPIAPLDASMMQAAENIVLGHTQKGGPAAVMQSAAARNERAGLVGHKTVTNVAEEEGVTVEETNLSGQRVITESVAGQVVGQYVGPERIHMTSPPPPPPALDKDATTIGQGPEPIHMMTSPPPSGQDRDATTIGQGPEPIHMTSPSSALDRDAITIGQALEATAVTAGDKPIDQSDAAAIKAAEMRATGLNVITPGGIGAVAQTAATMNERTTYDTDKLTLADVLTDATKKMPGDKAATREDEEGVVGAELQNNPRMATYPGGVSASVAAAARLNQERVQ</sequence>
<dbReference type="InterPro" id="IPR042971">
    <property type="entry name" value="LEA_SMP"/>
</dbReference>
<evidence type="ECO:0000313" key="5">
    <source>
        <dbReference type="EMBL" id="RWR82193.1"/>
    </source>
</evidence>
<dbReference type="EMBL" id="QPKB01000004">
    <property type="protein sequence ID" value="RWR82193.1"/>
    <property type="molecule type" value="Genomic_DNA"/>
</dbReference>
<evidence type="ECO:0000256" key="3">
    <source>
        <dbReference type="SAM" id="MobiDB-lite"/>
    </source>
</evidence>
<organism evidence="5 6">
    <name type="scientific">Cinnamomum micranthum f. kanehirae</name>
    <dbReference type="NCBI Taxonomy" id="337451"/>
    <lineage>
        <taxon>Eukaryota</taxon>
        <taxon>Viridiplantae</taxon>
        <taxon>Streptophyta</taxon>
        <taxon>Embryophyta</taxon>
        <taxon>Tracheophyta</taxon>
        <taxon>Spermatophyta</taxon>
        <taxon>Magnoliopsida</taxon>
        <taxon>Magnoliidae</taxon>
        <taxon>Laurales</taxon>
        <taxon>Lauraceae</taxon>
        <taxon>Cinnamomum</taxon>
    </lineage>
</organism>
<feature type="domain" description="SMP" evidence="4">
    <location>
        <begin position="253"/>
        <end position="310"/>
    </location>
</feature>
<keyword evidence="2" id="KW-0677">Repeat</keyword>